<keyword evidence="8" id="KW-1185">Reference proteome</keyword>
<sequence>MGDMKRFFPKTIKTRMTIIIMTSTIMTTILISYFCFSTFQYLLRKNLIQSTGSNLQLVMKNIENNIDNIENLAKWCSTNTQISSYVSNAPNHISSTETLNTYYRLQEELLNSRASNFVGRLIISNPKNALLQNLDGSSEGFLTDGKTSRQLPYFEELIQAKDFKWIGLKKDPFQSKGNSLIIPIIRPVYSSFDSSVDGWVYISVNTSIITNYLENYIQEADSELYIIINDIIYLYKNKELKEISSKFSIIKSDTAEYNNDITYYTIKDEKGLTRTIVCYASNLKGWYIAQSLSSEQLIFQKEAYFPLFLFIIGLLLSLGFILTYTFNRMINKPIRKINKKIFEISAGDFSKNPSIESSDEIGAIGKGINILSQDVLDLIESRVADEKQKKELEFKMLQSQINPHFLYNTLNSIKWMATIQNASGIPEMTTSLARLLRNIAKGTSQLITIKEELDLLKDYITIQQYRYGGIITVNYNIRSEDLYDCHIIKFTLQPIVENAIFHGIEPKAIEGIIDINISSTQKNIINIEIIDNGVGINEDKIKELLTSKETTSKTSFNNIGVSNVNERIKLTFGNEYGLNIKSEINEYTNMIITIPYQ</sequence>
<feature type="transmembrane region" description="Helical" evidence="5">
    <location>
        <begin position="303"/>
        <end position="326"/>
    </location>
</feature>
<dbReference type="Pfam" id="PF06580">
    <property type="entry name" value="His_kinase"/>
    <property type="match status" value="1"/>
</dbReference>
<evidence type="ECO:0000259" key="6">
    <source>
        <dbReference type="PROSITE" id="PS50885"/>
    </source>
</evidence>
<dbReference type="Proteomes" id="UP000190890">
    <property type="component" value="Unassembled WGS sequence"/>
</dbReference>
<dbReference type="PANTHER" id="PTHR34220:SF7">
    <property type="entry name" value="SENSOR HISTIDINE KINASE YPDA"/>
    <property type="match status" value="1"/>
</dbReference>
<keyword evidence="5" id="KW-1133">Transmembrane helix</keyword>
<dbReference type="CDD" id="cd06225">
    <property type="entry name" value="HAMP"/>
    <property type="match status" value="1"/>
</dbReference>
<keyword evidence="5" id="KW-0472">Membrane</keyword>
<dbReference type="PROSITE" id="PS50885">
    <property type="entry name" value="HAMP"/>
    <property type="match status" value="1"/>
</dbReference>
<dbReference type="Pfam" id="PF00672">
    <property type="entry name" value="HAMP"/>
    <property type="match status" value="1"/>
</dbReference>
<keyword evidence="5" id="KW-0812">Transmembrane</keyword>
<evidence type="ECO:0000313" key="8">
    <source>
        <dbReference type="Proteomes" id="UP000190890"/>
    </source>
</evidence>
<organism evidence="7 8">
    <name type="scientific">Clostridium puniceum</name>
    <dbReference type="NCBI Taxonomy" id="29367"/>
    <lineage>
        <taxon>Bacteria</taxon>
        <taxon>Bacillati</taxon>
        <taxon>Bacillota</taxon>
        <taxon>Clostridia</taxon>
        <taxon>Eubacteriales</taxon>
        <taxon>Clostridiaceae</taxon>
        <taxon>Clostridium</taxon>
    </lineage>
</organism>
<comment type="caution">
    <text evidence="7">The sequence shown here is derived from an EMBL/GenBank/DDBJ whole genome shotgun (WGS) entry which is preliminary data.</text>
</comment>
<gene>
    <name evidence="7" type="primary">ypdA_2</name>
    <name evidence="7" type="ORF">CLPUN_03860</name>
</gene>
<accession>A0A1S8TWW1</accession>
<dbReference type="EMBL" id="LZZM01000022">
    <property type="protein sequence ID" value="OOM82247.1"/>
    <property type="molecule type" value="Genomic_DNA"/>
</dbReference>
<dbReference type="PANTHER" id="PTHR34220">
    <property type="entry name" value="SENSOR HISTIDINE KINASE YPDA"/>
    <property type="match status" value="1"/>
</dbReference>
<comment type="subcellular location">
    <subcellularLocation>
        <location evidence="1">Membrane</location>
    </subcellularLocation>
</comment>
<proteinExistence type="predicted"/>
<evidence type="ECO:0000256" key="5">
    <source>
        <dbReference type="SAM" id="Phobius"/>
    </source>
</evidence>
<evidence type="ECO:0000256" key="1">
    <source>
        <dbReference type="ARBA" id="ARBA00004370"/>
    </source>
</evidence>
<dbReference type="SUPFAM" id="SSF158472">
    <property type="entry name" value="HAMP domain-like"/>
    <property type="match status" value="1"/>
</dbReference>
<keyword evidence="3 7" id="KW-0808">Transferase</keyword>
<dbReference type="InterPro" id="IPR036890">
    <property type="entry name" value="HATPase_C_sf"/>
</dbReference>
<dbReference type="GO" id="GO:0016020">
    <property type="term" value="C:membrane"/>
    <property type="evidence" value="ECO:0007669"/>
    <property type="project" value="UniProtKB-SubCell"/>
</dbReference>
<keyword evidence="4 7" id="KW-0418">Kinase</keyword>
<dbReference type="Gene3D" id="6.10.340.10">
    <property type="match status" value="1"/>
</dbReference>
<dbReference type="GO" id="GO:0000155">
    <property type="term" value="F:phosphorelay sensor kinase activity"/>
    <property type="evidence" value="ECO:0007669"/>
    <property type="project" value="InterPro"/>
</dbReference>
<dbReference type="InterPro" id="IPR010559">
    <property type="entry name" value="Sig_transdc_His_kin_internal"/>
</dbReference>
<dbReference type="AlphaFoldDB" id="A0A1S8TWW1"/>
<reference evidence="7 8" key="1">
    <citation type="submission" date="2016-05" db="EMBL/GenBank/DDBJ databases">
        <title>Microbial solvent formation.</title>
        <authorList>
            <person name="Poehlein A."/>
            <person name="Montoya Solano J.D."/>
            <person name="Flitsch S."/>
            <person name="Krabben P."/>
            <person name="Duerre P."/>
            <person name="Daniel R."/>
        </authorList>
    </citation>
    <scope>NUCLEOTIDE SEQUENCE [LARGE SCALE GENOMIC DNA]</scope>
    <source>
        <strain evidence="7 8">DSM 2619</strain>
    </source>
</reference>
<evidence type="ECO:0000256" key="4">
    <source>
        <dbReference type="ARBA" id="ARBA00022777"/>
    </source>
</evidence>
<dbReference type="SUPFAM" id="SSF55874">
    <property type="entry name" value="ATPase domain of HSP90 chaperone/DNA topoisomerase II/histidine kinase"/>
    <property type="match status" value="1"/>
</dbReference>
<protein>
    <submittedName>
        <fullName evidence="7">Sensor histidine kinase YpdA</fullName>
        <ecNumber evidence="7">2.7.13.3</ecNumber>
    </submittedName>
</protein>
<feature type="domain" description="HAMP" evidence="6">
    <location>
        <begin position="328"/>
        <end position="380"/>
    </location>
</feature>
<dbReference type="EC" id="2.7.13.3" evidence="7"/>
<evidence type="ECO:0000313" key="7">
    <source>
        <dbReference type="EMBL" id="OOM82247.1"/>
    </source>
</evidence>
<dbReference type="SMART" id="SM00304">
    <property type="entry name" value="HAMP"/>
    <property type="match status" value="1"/>
</dbReference>
<feature type="transmembrane region" description="Helical" evidence="5">
    <location>
        <begin position="20"/>
        <end position="43"/>
    </location>
</feature>
<name>A0A1S8TWW1_9CLOT</name>
<dbReference type="Pfam" id="PF02518">
    <property type="entry name" value="HATPase_c"/>
    <property type="match status" value="1"/>
</dbReference>
<dbReference type="InterPro" id="IPR050640">
    <property type="entry name" value="Bact_2-comp_sensor_kinase"/>
</dbReference>
<dbReference type="InterPro" id="IPR003594">
    <property type="entry name" value="HATPase_dom"/>
</dbReference>
<dbReference type="STRING" id="29367.CLPUN_03860"/>
<dbReference type="Gene3D" id="3.30.565.10">
    <property type="entry name" value="Histidine kinase-like ATPase, C-terminal domain"/>
    <property type="match status" value="1"/>
</dbReference>
<evidence type="ECO:0000256" key="2">
    <source>
        <dbReference type="ARBA" id="ARBA00022553"/>
    </source>
</evidence>
<dbReference type="InterPro" id="IPR003660">
    <property type="entry name" value="HAMP_dom"/>
</dbReference>
<evidence type="ECO:0000256" key="3">
    <source>
        <dbReference type="ARBA" id="ARBA00022679"/>
    </source>
</evidence>
<keyword evidence="2" id="KW-0597">Phosphoprotein</keyword>